<dbReference type="PANTHER" id="PTHR24026">
    <property type="entry name" value="FAT ATYPICAL CADHERIN-RELATED"/>
    <property type="match status" value="1"/>
</dbReference>
<evidence type="ECO:0000313" key="5">
    <source>
        <dbReference type="EMBL" id="JAS26757.1"/>
    </source>
</evidence>
<keyword evidence="1" id="KW-0812">Transmembrane</keyword>
<keyword evidence="2" id="KW-0472">Membrane</keyword>
<dbReference type="InterPro" id="IPR015919">
    <property type="entry name" value="Cadherin-like_sf"/>
</dbReference>
<keyword evidence="2" id="KW-1133">Transmembrane helix</keyword>
<dbReference type="PANTHER" id="PTHR24026:SF51">
    <property type="entry name" value="PROTOCADHERIN-LIKE WING POLARITY PROTEIN STAN"/>
    <property type="match status" value="1"/>
</dbReference>
<dbReference type="Pfam" id="PF00028">
    <property type="entry name" value="Cadherin"/>
    <property type="match status" value="2"/>
</dbReference>
<dbReference type="InterPro" id="IPR002126">
    <property type="entry name" value="Cadherin-like_dom"/>
</dbReference>
<organism evidence="5">
    <name type="scientific">Clastoptera arizonana</name>
    <name type="common">Arizona spittle bug</name>
    <dbReference type="NCBI Taxonomy" id="38151"/>
    <lineage>
        <taxon>Eukaryota</taxon>
        <taxon>Metazoa</taxon>
        <taxon>Ecdysozoa</taxon>
        <taxon>Arthropoda</taxon>
        <taxon>Hexapoda</taxon>
        <taxon>Insecta</taxon>
        <taxon>Pterygota</taxon>
        <taxon>Neoptera</taxon>
        <taxon>Paraneoptera</taxon>
        <taxon>Hemiptera</taxon>
        <taxon>Auchenorrhyncha</taxon>
        <taxon>Cercopoidea</taxon>
        <taxon>Clastopteridae</taxon>
        <taxon>Clastoptera</taxon>
    </lineage>
</organism>
<evidence type="ECO:0000259" key="4">
    <source>
        <dbReference type="PROSITE" id="PS50268"/>
    </source>
</evidence>
<dbReference type="SMART" id="SM00112">
    <property type="entry name" value="CA"/>
    <property type="match status" value="2"/>
</dbReference>
<dbReference type="CDD" id="cd11304">
    <property type="entry name" value="Cadherin_repeat"/>
    <property type="match status" value="2"/>
</dbReference>
<evidence type="ECO:0000256" key="1">
    <source>
        <dbReference type="ARBA" id="ARBA00022692"/>
    </source>
</evidence>
<evidence type="ECO:0000256" key="3">
    <source>
        <dbReference type="PROSITE-ProRule" id="PRU00043"/>
    </source>
</evidence>
<sequence length="255" mass="29001">GWTVCKLQVVDADIYPNNTDVAFAIISGNNENCFQIDTEGRIITTENLVLKLNSFYKLQVRAYDPQKSALYSDNWIYIQVIEASKHPPVIQAMNIWVVSYEGHTPIRHLAQMTVSDDDIYDVLIYSLVFPSAKHLFSIDPQSGMINTTSDLEARLYALNVSVTDGKYVSFAQVTINVHFVWEEMLSYSVVLRFIDSLDHLSKLFNILNSTFLQKVNFVSIQPSLHNFMDVMLTTSEEEDWLVVNSIFLKAGINVS</sequence>
<dbReference type="SUPFAM" id="SSF49313">
    <property type="entry name" value="Cadherin-like"/>
    <property type="match status" value="2"/>
</dbReference>
<feature type="non-terminal residue" evidence="5">
    <location>
        <position position="255"/>
    </location>
</feature>
<feature type="domain" description="Cadherin" evidence="4">
    <location>
        <begin position="104"/>
        <end position="204"/>
    </location>
</feature>
<dbReference type="GO" id="GO:0005509">
    <property type="term" value="F:calcium ion binding"/>
    <property type="evidence" value="ECO:0007669"/>
    <property type="project" value="UniProtKB-UniRule"/>
</dbReference>
<name>A0A1B6DM72_9HEMI</name>
<proteinExistence type="predicted"/>
<protein>
    <recommendedName>
        <fullName evidence="4">Cadherin domain-containing protein</fullName>
    </recommendedName>
</protein>
<dbReference type="GO" id="GO:0007156">
    <property type="term" value="P:homophilic cell adhesion via plasma membrane adhesion molecules"/>
    <property type="evidence" value="ECO:0007669"/>
    <property type="project" value="InterPro"/>
</dbReference>
<reference evidence="5" key="1">
    <citation type="submission" date="2015-12" db="EMBL/GenBank/DDBJ databases">
        <title>De novo transcriptome assembly of four potential Pierce s Disease insect vectors from Arizona vineyards.</title>
        <authorList>
            <person name="Tassone E.E."/>
        </authorList>
    </citation>
    <scope>NUCLEOTIDE SEQUENCE</scope>
</reference>
<dbReference type="Gene3D" id="2.60.40.60">
    <property type="entry name" value="Cadherins"/>
    <property type="match status" value="2"/>
</dbReference>
<dbReference type="EMBL" id="GEDC01010541">
    <property type="protein sequence ID" value="JAS26757.1"/>
    <property type="molecule type" value="Transcribed_RNA"/>
</dbReference>
<dbReference type="GO" id="GO:0016020">
    <property type="term" value="C:membrane"/>
    <property type="evidence" value="ECO:0007669"/>
    <property type="project" value="InterPro"/>
</dbReference>
<feature type="domain" description="Cadherin" evidence="4">
    <location>
        <begin position="4"/>
        <end position="90"/>
    </location>
</feature>
<evidence type="ECO:0000256" key="2">
    <source>
        <dbReference type="ARBA" id="ARBA00022989"/>
    </source>
</evidence>
<dbReference type="PROSITE" id="PS50268">
    <property type="entry name" value="CADHERIN_2"/>
    <property type="match status" value="2"/>
</dbReference>
<accession>A0A1B6DM72</accession>
<dbReference type="AlphaFoldDB" id="A0A1B6DM72"/>
<feature type="non-terminal residue" evidence="5">
    <location>
        <position position="1"/>
    </location>
</feature>
<gene>
    <name evidence="5" type="ORF">g.45229</name>
</gene>
<keyword evidence="3" id="KW-0106">Calcium</keyword>